<reference evidence="1 2" key="1">
    <citation type="submission" date="2019-08" db="EMBL/GenBank/DDBJ databases">
        <title>Deep-cultivation of Planctomycetes and their phenomic and genomic characterization uncovers novel biology.</title>
        <authorList>
            <person name="Wiegand S."/>
            <person name="Jogler M."/>
            <person name="Boedeker C."/>
            <person name="Pinto D."/>
            <person name="Vollmers J."/>
            <person name="Rivas-Marin E."/>
            <person name="Kohn T."/>
            <person name="Peeters S.H."/>
            <person name="Heuer A."/>
            <person name="Rast P."/>
            <person name="Oberbeckmann S."/>
            <person name="Bunk B."/>
            <person name="Jeske O."/>
            <person name="Meyerdierks A."/>
            <person name="Storesund J.E."/>
            <person name="Kallscheuer N."/>
            <person name="Luecker S."/>
            <person name="Lage O.M."/>
            <person name="Pohl T."/>
            <person name="Merkel B.J."/>
            <person name="Hornburger P."/>
            <person name="Mueller R.-W."/>
            <person name="Bruemmer F."/>
            <person name="Labrenz M."/>
            <person name="Spormann A.M."/>
            <person name="Op den Camp H."/>
            <person name="Overmann J."/>
            <person name="Amann R."/>
            <person name="Jetten M.S.M."/>
            <person name="Mascher T."/>
            <person name="Medema M.H."/>
            <person name="Devos D.P."/>
            <person name="Kaster A.-K."/>
            <person name="Ovreas L."/>
            <person name="Rohde M."/>
            <person name="Galperin M.Y."/>
            <person name="Jogler C."/>
        </authorList>
    </citation>
    <scope>NUCLEOTIDE SEQUENCE [LARGE SCALE GENOMIC DNA]</scope>
    <source>
        <strain evidence="1 2">Pr1d</strain>
    </source>
</reference>
<organism evidence="1 2">
    <name type="scientific">Bythopirellula goksoeyrii</name>
    <dbReference type="NCBI Taxonomy" id="1400387"/>
    <lineage>
        <taxon>Bacteria</taxon>
        <taxon>Pseudomonadati</taxon>
        <taxon>Planctomycetota</taxon>
        <taxon>Planctomycetia</taxon>
        <taxon>Pirellulales</taxon>
        <taxon>Lacipirellulaceae</taxon>
        <taxon>Bythopirellula</taxon>
    </lineage>
</organism>
<dbReference type="Pfam" id="PF08309">
    <property type="entry name" value="LVIVD"/>
    <property type="match status" value="2"/>
</dbReference>
<dbReference type="Gene3D" id="2.130.10.10">
    <property type="entry name" value="YVTN repeat-like/Quinoprotein amine dehydrogenase"/>
    <property type="match status" value="1"/>
</dbReference>
<evidence type="ECO:0000313" key="1">
    <source>
        <dbReference type="EMBL" id="QEG34713.1"/>
    </source>
</evidence>
<dbReference type="GO" id="GO:0004553">
    <property type="term" value="F:hydrolase activity, hydrolyzing O-glycosyl compounds"/>
    <property type="evidence" value="ECO:0007669"/>
    <property type="project" value="InterPro"/>
</dbReference>
<dbReference type="AlphaFoldDB" id="A0A5B9QKW3"/>
<accession>A0A5B9QKW3</accession>
<sequence length="486" mass="51758">MAIGTKYISPMRTFPPIQSFLVCWLFVPLMGISNVQGHDVGDVQPLLFTGYLAPFGNNKSTTYTDVWGEGDLAVLGSLESGVAIIQDSGTGPLNHIGTFLPSSPRQFQDVKISGDYGFFSSPDGGGTFVVDLSDPAVPTEVAQINVSTSGHNNVRNATLGNGYLYQLDEASALIHVFDIGMPASPQFVRTMDTGDSVGIYDATLVGDRLYASGLGGTAGEGAVYVYDIADIGASNPTLLGKVATGANTSSAALTYNGQYLAVTHREVGGDIGIWDISNLSQPTLASFADASDLGLTSYSASEVLAVGDLLYVAWWQAGVQLLDLDNDLLNRGVQLIGQFDTSNFTSPLEGFVGNQSVFPWGGHERVLLSDSQWGLHVVNSTNVLPRPPNADFDEDGKIDGADFLVWQRGFGILMDAILADGDANGDGRVDALDLSVWRDQYSLETTSSLQAINLVPEPPGILIAALTMLTLVARNCIQMTRFRPLR</sequence>
<name>A0A5B9QKW3_9BACT</name>
<protein>
    <submittedName>
        <fullName evidence="1">LVIVD repeat protein</fullName>
    </submittedName>
</protein>
<dbReference type="InterPro" id="IPR015943">
    <property type="entry name" value="WD40/YVTN_repeat-like_dom_sf"/>
</dbReference>
<dbReference type="InterPro" id="IPR018247">
    <property type="entry name" value="EF_Hand_1_Ca_BS"/>
</dbReference>
<dbReference type="Pfam" id="PF00404">
    <property type="entry name" value="Dockerin_1"/>
    <property type="match status" value="1"/>
</dbReference>
<dbReference type="Proteomes" id="UP000323917">
    <property type="component" value="Chromosome"/>
</dbReference>
<dbReference type="EMBL" id="CP042913">
    <property type="protein sequence ID" value="QEG34713.1"/>
    <property type="molecule type" value="Genomic_DNA"/>
</dbReference>
<proteinExistence type="predicted"/>
<evidence type="ECO:0000313" key="2">
    <source>
        <dbReference type="Proteomes" id="UP000323917"/>
    </source>
</evidence>
<dbReference type="InterPro" id="IPR013211">
    <property type="entry name" value="LVIVD"/>
</dbReference>
<gene>
    <name evidence="1" type="ORF">Pr1d_19950</name>
</gene>
<keyword evidence="2" id="KW-1185">Reference proteome</keyword>
<dbReference type="PROSITE" id="PS00018">
    <property type="entry name" value="EF_HAND_1"/>
    <property type="match status" value="2"/>
</dbReference>
<dbReference type="KEGG" id="bgok:Pr1d_19950"/>
<dbReference type="InterPro" id="IPR002105">
    <property type="entry name" value="Dockerin_1_rpt"/>
</dbReference>
<dbReference type="GO" id="GO:0000272">
    <property type="term" value="P:polysaccharide catabolic process"/>
    <property type="evidence" value="ECO:0007669"/>
    <property type="project" value="InterPro"/>
</dbReference>
<dbReference type="SUPFAM" id="SSF101908">
    <property type="entry name" value="Putative isomerase YbhE"/>
    <property type="match status" value="1"/>
</dbReference>